<feature type="compositionally biased region" description="Polar residues" evidence="2">
    <location>
        <begin position="407"/>
        <end position="416"/>
    </location>
</feature>
<feature type="compositionally biased region" description="Low complexity" evidence="2">
    <location>
        <begin position="345"/>
        <end position="354"/>
    </location>
</feature>
<feature type="coiled-coil region" evidence="1">
    <location>
        <begin position="128"/>
        <end position="156"/>
    </location>
</feature>
<evidence type="ECO:0000313" key="3">
    <source>
        <dbReference type="EMBL" id="KAI6785153.1"/>
    </source>
</evidence>
<feature type="compositionally biased region" description="Low complexity" evidence="2">
    <location>
        <begin position="300"/>
        <end position="314"/>
    </location>
</feature>
<reference evidence="3" key="2">
    <citation type="submission" date="2022-07" db="EMBL/GenBank/DDBJ databases">
        <authorList>
            <person name="Goncalves M.F.M."/>
            <person name="Hilario S."/>
            <person name="Van De Peer Y."/>
            <person name="Esteves A.C."/>
            <person name="Alves A."/>
        </authorList>
    </citation>
    <scope>NUCLEOTIDE SEQUENCE</scope>
    <source>
        <strain evidence="3">MUM 19.33</strain>
    </source>
</reference>
<dbReference type="GeneID" id="75833272"/>
<reference evidence="3" key="1">
    <citation type="journal article" date="2021" name="J Fungi (Basel)">
        <title>Genomic and Metabolomic Analyses of the Marine Fungus Emericellopsis cladophorae: Insights into Saltwater Adaptability Mechanisms and Its Biosynthetic Potential.</title>
        <authorList>
            <person name="Goncalves M.F.M."/>
            <person name="Hilario S."/>
            <person name="Van de Peer Y."/>
            <person name="Esteves A.C."/>
            <person name="Alves A."/>
        </authorList>
    </citation>
    <scope>NUCLEOTIDE SEQUENCE</scope>
    <source>
        <strain evidence="3">MUM 19.33</strain>
    </source>
</reference>
<feature type="region of interest" description="Disordered" evidence="2">
    <location>
        <begin position="705"/>
        <end position="836"/>
    </location>
</feature>
<feature type="compositionally biased region" description="Basic and acidic residues" evidence="2">
    <location>
        <begin position="710"/>
        <end position="719"/>
    </location>
</feature>
<accession>A0A9P9Y8Q4</accession>
<keyword evidence="1" id="KW-0175">Coiled coil</keyword>
<sequence length="836" mass="90704">MAQGHPTLLNGTGHHSPAGASGNELSTIQQLEKILQFRDTIVSGHHPTIKAPPGVAPLAQSSPSSKLQDASLNRECSANNQQSCSANAAAVVAPPTASPSGLASRRVYGLGSTEINPILLQKSDELIRAEFQAQRARLERAIKEEAEQQRRAKQEKPEPYNDLNLSEVLAKALTLVQAQAPENTLLDDEGLTANEEVASDSFDNETFYSSRHDTPESNLTSRVRRDSEDNQQRVAHGQKRSQHADTALSHPVPEPQRPIQPSFIPSLPQAQPLHTSNGGVSSNGGGAPYQVPGLNNYAKQNANAGSASGQAGVGWSNDTVGPEAAVQKPASRANDALMDPDDSDSYTPSPLLSPIDPAPTVAQSASAPSYPVEEPAPPASGLGSKTYSFAPPAQVSALRNEPIAINSPDSSPQSGRSTDRKKGKKKKRKADRQAPEDVTPHIKPEPRSQSPISAPNVIIRSNKRQKQAQQVAEGSDRDSIVVPVAHQPQYAHPSHWGEPVSAAYGGAHGYAYSPVVTERRHSGGYGGVPQPRFETQQYPHYTQDVPAGVAYPPRAVSHVAVDDSYRTPVRYYNDQTETSRMSVRPDTIQYAGQPMPLPSRIVVDEHGREYLEPPRLAARQSVAPPSTQGAGVVYEQDPRGVSRHPPPFDERTIAYSRAPSAYPPPRRVVTQPEYVSYNAPAEGRPREYSVRPAGGPAEYVQLMPPPGRHPGPEPSREYVARAASARPPEPTHYELPREYGRMQSVRPEGAPSGLEYGGMGQPQVSREAPRPYMVEYAQPRAEQPVYQRSYSVRPPEGYYEQPQPQPQPQASTYVERPQGAPTSVMYAQDNRPGLYR</sequence>
<dbReference type="AlphaFoldDB" id="A0A9P9Y8Q4"/>
<keyword evidence="4" id="KW-1185">Reference proteome</keyword>
<dbReference type="RefSeq" id="XP_051366009.1">
    <property type="nucleotide sequence ID" value="XM_051507418.1"/>
</dbReference>
<dbReference type="CDD" id="cd22249">
    <property type="entry name" value="UDM1_RNF168_RNF169-like"/>
    <property type="match status" value="1"/>
</dbReference>
<feature type="region of interest" description="Disordered" evidence="2">
    <location>
        <begin position="44"/>
        <end position="69"/>
    </location>
</feature>
<evidence type="ECO:0000313" key="4">
    <source>
        <dbReference type="Proteomes" id="UP001055219"/>
    </source>
</evidence>
<name>A0A9P9Y8Q4_9HYPO</name>
<proteinExistence type="predicted"/>
<feature type="compositionally biased region" description="Basic and acidic residues" evidence="2">
    <location>
        <begin position="729"/>
        <end position="740"/>
    </location>
</feature>
<feature type="region of interest" description="Disordered" evidence="2">
    <location>
        <begin position="619"/>
        <end position="651"/>
    </location>
</feature>
<feature type="region of interest" description="Disordered" evidence="2">
    <location>
        <begin position="1"/>
        <end position="23"/>
    </location>
</feature>
<feature type="compositionally biased region" description="Basic residues" evidence="2">
    <location>
        <begin position="419"/>
        <end position="430"/>
    </location>
</feature>
<feature type="compositionally biased region" description="Polar residues" evidence="2">
    <location>
        <begin position="59"/>
        <end position="69"/>
    </location>
</feature>
<dbReference type="Proteomes" id="UP001055219">
    <property type="component" value="Unassembled WGS sequence"/>
</dbReference>
<dbReference type="EMBL" id="JAGIXG020000002">
    <property type="protein sequence ID" value="KAI6785153.1"/>
    <property type="molecule type" value="Genomic_DNA"/>
</dbReference>
<feature type="region of interest" description="Disordered" evidence="2">
    <location>
        <begin position="199"/>
        <end position="479"/>
    </location>
</feature>
<protein>
    <submittedName>
        <fullName evidence="3">Uncharacterized protein</fullName>
    </submittedName>
</protein>
<dbReference type="OrthoDB" id="5333304at2759"/>
<comment type="caution">
    <text evidence="3">The sequence shown here is derived from an EMBL/GenBank/DDBJ whole genome shotgun (WGS) entry which is preliminary data.</text>
</comment>
<evidence type="ECO:0000256" key="2">
    <source>
        <dbReference type="SAM" id="MobiDB-lite"/>
    </source>
</evidence>
<feature type="compositionally biased region" description="Basic and acidic residues" evidence="2">
    <location>
        <begin position="636"/>
        <end position="651"/>
    </location>
</feature>
<organism evidence="3 4">
    <name type="scientific">Emericellopsis cladophorae</name>
    <dbReference type="NCBI Taxonomy" id="2686198"/>
    <lineage>
        <taxon>Eukaryota</taxon>
        <taxon>Fungi</taxon>
        <taxon>Dikarya</taxon>
        <taxon>Ascomycota</taxon>
        <taxon>Pezizomycotina</taxon>
        <taxon>Sordariomycetes</taxon>
        <taxon>Hypocreomycetidae</taxon>
        <taxon>Hypocreales</taxon>
        <taxon>Bionectriaceae</taxon>
        <taxon>Emericellopsis</taxon>
    </lineage>
</organism>
<feature type="compositionally biased region" description="Basic and acidic residues" evidence="2">
    <location>
        <begin position="431"/>
        <end position="446"/>
    </location>
</feature>
<gene>
    <name evidence="3" type="ORF">J7T54_006795</name>
</gene>
<evidence type="ECO:0000256" key="1">
    <source>
        <dbReference type="SAM" id="Coils"/>
    </source>
</evidence>